<dbReference type="PANTHER" id="PTHR43033">
    <property type="entry name" value="TRNA(ILE)-LYSIDINE SYNTHASE-RELATED"/>
    <property type="match status" value="1"/>
</dbReference>
<dbReference type="InterPro" id="IPR014729">
    <property type="entry name" value="Rossmann-like_a/b/a_fold"/>
</dbReference>
<dbReference type="SMART" id="SM00977">
    <property type="entry name" value="TilS_C"/>
    <property type="match status" value="1"/>
</dbReference>
<evidence type="ECO:0000256" key="1">
    <source>
        <dbReference type="ARBA" id="ARBA00004496"/>
    </source>
</evidence>
<sequence>MQAVLDALDTQLSPRLGGGSVILALSGGLDSLLLLHALAPWCQQQGHPLKAVHVHHGLSANADAWVAHCQAACDHLQVPLAVHRLNLQKGPRQSLEALARDGRYQALAAAMAPGDCLVTGHHQDDQAETFLLAARRGSGLEGLAAMPVARAFGPGLLVRPLLGLSRQQLEHEAQGLHWVEDESNQDTAFDRNFLRQRLLPQANQRLGGFSQGLARSAGLLQQELPARDWLLAQELRRRCLADGSLDLAEVPSEAAALLLRAWTAELGLSLSHNSLAQMLSQQQAREDASVRVGPFGRFQGRWYLIPQALGEVELHWQSGLGLASIQGLELTQGLPGSTSFHPHDRDKGRTLKKLWQEWGIPPWLRAHWPLLVDKNGVLVAVPGLAVSQPLAVTDGQFPTLAAPSALMAFQRLP</sequence>
<evidence type="ECO:0000313" key="11">
    <source>
        <dbReference type="Proteomes" id="UP000006755"/>
    </source>
</evidence>
<keyword evidence="4 8" id="KW-0819">tRNA processing</keyword>
<evidence type="ECO:0000256" key="2">
    <source>
        <dbReference type="ARBA" id="ARBA00022490"/>
    </source>
</evidence>
<comment type="caution">
    <text evidence="10">The sequence shown here is derived from an EMBL/GenBank/DDBJ whole genome shotgun (WGS) entry which is preliminary data.</text>
</comment>
<dbReference type="OrthoDB" id="9807403at2"/>
<dbReference type="Proteomes" id="UP000006755">
    <property type="component" value="Unassembled WGS sequence"/>
</dbReference>
<comment type="subcellular location">
    <subcellularLocation>
        <location evidence="1 8">Cytoplasm</location>
    </subcellularLocation>
</comment>
<dbReference type="SUPFAM" id="SSF52402">
    <property type="entry name" value="Adenine nucleotide alpha hydrolases-like"/>
    <property type="match status" value="1"/>
</dbReference>
<evidence type="ECO:0000259" key="9">
    <source>
        <dbReference type="SMART" id="SM00977"/>
    </source>
</evidence>
<keyword evidence="5 8" id="KW-0547">Nucleotide-binding</keyword>
<dbReference type="AlphaFoldDB" id="K2JF34"/>
<dbReference type="eggNOG" id="COG0037">
    <property type="taxonomic scope" value="Bacteria"/>
</dbReference>
<dbReference type="PANTHER" id="PTHR43033:SF1">
    <property type="entry name" value="TRNA(ILE)-LYSIDINE SYNTHASE-RELATED"/>
    <property type="match status" value="1"/>
</dbReference>
<dbReference type="GO" id="GO:0032267">
    <property type="term" value="F:tRNA(Ile)-lysidine synthase activity"/>
    <property type="evidence" value="ECO:0007669"/>
    <property type="project" value="UniProtKB-EC"/>
</dbReference>
<dbReference type="Pfam" id="PF11734">
    <property type="entry name" value="TilS_C"/>
    <property type="match status" value="1"/>
</dbReference>
<dbReference type="RefSeq" id="WP_008485984.1">
    <property type="nucleotide sequence ID" value="NZ_AMRI01000025.1"/>
</dbReference>
<dbReference type="HAMAP" id="MF_01161">
    <property type="entry name" value="tRNA_Ile_lys_synt"/>
    <property type="match status" value="1"/>
</dbReference>
<keyword evidence="6 8" id="KW-0067">ATP-binding</keyword>
<dbReference type="STRING" id="745411.B3C1_15492"/>
<evidence type="ECO:0000256" key="7">
    <source>
        <dbReference type="ARBA" id="ARBA00048539"/>
    </source>
</evidence>
<evidence type="ECO:0000256" key="4">
    <source>
        <dbReference type="ARBA" id="ARBA00022694"/>
    </source>
</evidence>
<reference evidence="10 11" key="1">
    <citation type="journal article" date="2012" name="J. Bacteriol.">
        <title>Genome Sequence of Gallaecimonas xiamenensis Type Strain 3-C-1.</title>
        <authorList>
            <person name="Lai Q."/>
            <person name="Wang L."/>
            <person name="Wang W."/>
            <person name="Shao Z."/>
        </authorList>
    </citation>
    <scope>NUCLEOTIDE SEQUENCE [LARGE SCALE GENOMIC DNA]</scope>
    <source>
        <strain evidence="10 11">3-C-1</strain>
    </source>
</reference>
<dbReference type="Gene3D" id="3.40.50.620">
    <property type="entry name" value="HUPs"/>
    <property type="match status" value="1"/>
</dbReference>
<feature type="binding site" evidence="8">
    <location>
        <begin position="26"/>
        <end position="31"/>
    </location>
    <ligand>
        <name>ATP</name>
        <dbReference type="ChEBI" id="CHEBI:30616"/>
    </ligand>
</feature>
<dbReference type="GO" id="GO:0005524">
    <property type="term" value="F:ATP binding"/>
    <property type="evidence" value="ECO:0007669"/>
    <property type="project" value="UniProtKB-UniRule"/>
</dbReference>
<keyword evidence="11" id="KW-1185">Reference proteome</keyword>
<comment type="function">
    <text evidence="8">Ligates lysine onto the cytidine present at position 34 of the AUA codon-specific tRNA(Ile) that contains the anticodon CAU, in an ATP-dependent manner. Cytidine is converted to lysidine, thus changing the amino acid specificity of the tRNA from methionine to isoleucine.</text>
</comment>
<evidence type="ECO:0000256" key="8">
    <source>
        <dbReference type="HAMAP-Rule" id="MF_01161"/>
    </source>
</evidence>
<dbReference type="EC" id="6.3.4.19" evidence="8"/>
<dbReference type="NCBIfam" id="TIGR02433">
    <property type="entry name" value="lysidine_TilS_C"/>
    <property type="match status" value="1"/>
</dbReference>
<dbReference type="CDD" id="cd01992">
    <property type="entry name" value="TilS_N"/>
    <property type="match status" value="1"/>
</dbReference>
<evidence type="ECO:0000256" key="3">
    <source>
        <dbReference type="ARBA" id="ARBA00022598"/>
    </source>
</evidence>
<dbReference type="InterPro" id="IPR012094">
    <property type="entry name" value="tRNA_Ile_lys_synt"/>
</dbReference>
<evidence type="ECO:0000256" key="5">
    <source>
        <dbReference type="ARBA" id="ARBA00022741"/>
    </source>
</evidence>
<evidence type="ECO:0000313" key="10">
    <source>
        <dbReference type="EMBL" id="EKE69219.1"/>
    </source>
</evidence>
<keyword evidence="3 8" id="KW-0436">Ligase</keyword>
<keyword evidence="2 8" id="KW-0963">Cytoplasm</keyword>
<dbReference type="GO" id="GO:0006400">
    <property type="term" value="P:tRNA modification"/>
    <property type="evidence" value="ECO:0007669"/>
    <property type="project" value="UniProtKB-UniRule"/>
</dbReference>
<dbReference type="InterPro" id="IPR012795">
    <property type="entry name" value="tRNA_Ile_lys_synt_N"/>
</dbReference>
<dbReference type="EMBL" id="AMRI01000025">
    <property type="protein sequence ID" value="EKE69219.1"/>
    <property type="molecule type" value="Genomic_DNA"/>
</dbReference>
<dbReference type="NCBIfam" id="TIGR02432">
    <property type="entry name" value="lysidine_TilS_N"/>
    <property type="match status" value="1"/>
</dbReference>
<feature type="domain" description="Lysidine-tRNA(Ile) synthetase C-terminal" evidence="9">
    <location>
        <begin position="328"/>
        <end position="402"/>
    </location>
</feature>
<gene>
    <name evidence="8" type="primary">tilS</name>
    <name evidence="10" type="ORF">B3C1_15492</name>
</gene>
<name>K2JF34_9GAMM</name>
<dbReference type="InterPro" id="IPR011063">
    <property type="entry name" value="TilS/TtcA_N"/>
</dbReference>
<comment type="domain">
    <text evidence="8">The N-terminal region contains the highly conserved SGGXDS motif, predicted to be a P-loop motif involved in ATP binding.</text>
</comment>
<comment type="catalytic activity">
    <reaction evidence="7 8">
        <text>cytidine(34) in tRNA(Ile2) + L-lysine + ATP = lysidine(34) in tRNA(Ile2) + AMP + diphosphate + H(+)</text>
        <dbReference type="Rhea" id="RHEA:43744"/>
        <dbReference type="Rhea" id="RHEA-COMP:10625"/>
        <dbReference type="Rhea" id="RHEA-COMP:10670"/>
        <dbReference type="ChEBI" id="CHEBI:15378"/>
        <dbReference type="ChEBI" id="CHEBI:30616"/>
        <dbReference type="ChEBI" id="CHEBI:32551"/>
        <dbReference type="ChEBI" id="CHEBI:33019"/>
        <dbReference type="ChEBI" id="CHEBI:82748"/>
        <dbReference type="ChEBI" id="CHEBI:83665"/>
        <dbReference type="ChEBI" id="CHEBI:456215"/>
        <dbReference type="EC" id="6.3.4.19"/>
    </reaction>
</comment>
<proteinExistence type="inferred from homology"/>
<dbReference type="SUPFAM" id="SSF56037">
    <property type="entry name" value="PheT/TilS domain"/>
    <property type="match status" value="1"/>
</dbReference>
<dbReference type="Pfam" id="PF01171">
    <property type="entry name" value="ATP_bind_3"/>
    <property type="match status" value="1"/>
</dbReference>
<organism evidence="10 11">
    <name type="scientific">Gallaecimonas xiamenensis 3-C-1</name>
    <dbReference type="NCBI Taxonomy" id="745411"/>
    <lineage>
        <taxon>Bacteria</taxon>
        <taxon>Pseudomonadati</taxon>
        <taxon>Pseudomonadota</taxon>
        <taxon>Gammaproteobacteria</taxon>
        <taxon>Enterobacterales</taxon>
        <taxon>Gallaecimonadaceae</taxon>
        <taxon>Gallaecimonas</taxon>
    </lineage>
</organism>
<dbReference type="GO" id="GO:0005737">
    <property type="term" value="C:cytoplasm"/>
    <property type="evidence" value="ECO:0007669"/>
    <property type="project" value="UniProtKB-SubCell"/>
</dbReference>
<dbReference type="InterPro" id="IPR012796">
    <property type="entry name" value="Lysidine-tRNA-synth_C"/>
</dbReference>
<evidence type="ECO:0000256" key="6">
    <source>
        <dbReference type="ARBA" id="ARBA00022840"/>
    </source>
</evidence>
<protein>
    <recommendedName>
        <fullName evidence="8">tRNA(Ile)-lysidine synthase</fullName>
        <ecNumber evidence="8">6.3.4.19</ecNumber>
    </recommendedName>
    <alternativeName>
        <fullName evidence="8">tRNA(Ile)-2-lysyl-cytidine synthase</fullName>
    </alternativeName>
    <alternativeName>
        <fullName evidence="8">tRNA(Ile)-lysidine synthetase</fullName>
    </alternativeName>
</protein>
<accession>K2JF34</accession>
<dbReference type="PATRIC" id="fig|745411.4.peg.3047"/>
<comment type="similarity">
    <text evidence="8">Belongs to the tRNA(Ile)-lysidine synthase family.</text>
</comment>